<dbReference type="Proteomes" id="UP000053825">
    <property type="component" value="Unassembled WGS sequence"/>
</dbReference>
<gene>
    <name evidence="2" type="ORF">WH47_00082</name>
</gene>
<sequence>MPWCCREVGCRDDGDDYTPTTKGLYGDVRGERQFTKRRRRSASVHETIVDEKLAPSGRDEERESRTREIDRDTHVHARARTTGVCTCTWPVFMCVNVCLCVRRAQRAGTRENEEERERKKGNRDTSDHGGDSPAHALLPQKLAHYEHEKKKKNDGCVNEEHFSRSDRDVNEKCLGREREYRVNVEWPHEDFDGGDRMRFENSERVKETTKKERSSERMRRQSKHVLAAGTRKLTEIRADKYLKPLSGPYEEFLYPAKVN</sequence>
<keyword evidence="3" id="KW-1185">Reference proteome</keyword>
<feature type="region of interest" description="Disordered" evidence="1">
    <location>
        <begin position="201"/>
        <end position="228"/>
    </location>
</feature>
<protein>
    <submittedName>
        <fullName evidence="2">Uncharacterized protein</fullName>
    </submittedName>
</protein>
<name>A0A0L7RKC5_9HYME</name>
<dbReference type="AlphaFoldDB" id="A0A0L7RKC5"/>
<proteinExistence type="predicted"/>
<organism evidence="2 3">
    <name type="scientific">Habropoda laboriosa</name>
    <dbReference type="NCBI Taxonomy" id="597456"/>
    <lineage>
        <taxon>Eukaryota</taxon>
        <taxon>Metazoa</taxon>
        <taxon>Ecdysozoa</taxon>
        <taxon>Arthropoda</taxon>
        <taxon>Hexapoda</taxon>
        <taxon>Insecta</taxon>
        <taxon>Pterygota</taxon>
        <taxon>Neoptera</taxon>
        <taxon>Endopterygota</taxon>
        <taxon>Hymenoptera</taxon>
        <taxon>Apocrita</taxon>
        <taxon>Aculeata</taxon>
        <taxon>Apoidea</taxon>
        <taxon>Anthophila</taxon>
        <taxon>Apidae</taxon>
        <taxon>Habropoda</taxon>
    </lineage>
</organism>
<feature type="region of interest" description="Disordered" evidence="1">
    <location>
        <begin position="109"/>
        <end position="139"/>
    </location>
</feature>
<evidence type="ECO:0000256" key="1">
    <source>
        <dbReference type="SAM" id="MobiDB-lite"/>
    </source>
</evidence>
<feature type="compositionally biased region" description="Basic and acidic residues" evidence="1">
    <location>
        <begin position="109"/>
        <end position="130"/>
    </location>
</feature>
<feature type="compositionally biased region" description="Basic and acidic residues" evidence="1">
    <location>
        <begin position="201"/>
        <end position="219"/>
    </location>
</feature>
<evidence type="ECO:0000313" key="3">
    <source>
        <dbReference type="Proteomes" id="UP000053825"/>
    </source>
</evidence>
<evidence type="ECO:0000313" key="2">
    <source>
        <dbReference type="EMBL" id="KOC71325.1"/>
    </source>
</evidence>
<accession>A0A0L7RKC5</accession>
<dbReference type="EMBL" id="KQ414572">
    <property type="protein sequence ID" value="KOC71325.1"/>
    <property type="molecule type" value="Genomic_DNA"/>
</dbReference>
<reference evidence="2 3" key="1">
    <citation type="submission" date="2015-07" db="EMBL/GenBank/DDBJ databases">
        <title>The genome of Habropoda laboriosa.</title>
        <authorList>
            <person name="Pan H."/>
            <person name="Kapheim K."/>
        </authorList>
    </citation>
    <scope>NUCLEOTIDE SEQUENCE [LARGE SCALE GENOMIC DNA]</scope>
    <source>
        <strain evidence="2">0110345459</strain>
    </source>
</reference>